<feature type="domain" description="Ribulose bisphosphate carboxylase large subunit C-terminal" evidence="1">
    <location>
        <begin position="113"/>
        <end position="345"/>
    </location>
</feature>
<dbReference type="GO" id="GO:0016984">
    <property type="term" value="F:ribulose-bisphosphate carboxylase activity"/>
    <property type="evidence" value="ECO:0007669"/>
    <property type="project" value="InterPro"/>
</dbReference>
<dbReference type="EMBL" id="CAFAZX010000114">
    <property type="protein sequence ID" value="CAB4845446.1"/>
    <property type="molecule type" value="Genomic_DNA"/>
</dbReference>
<dbReference type="InterPro" id="IPR033966">
    <property type="entry name" value="RuBisCO"/>
</dbReference>
<dbReference type="Gene3D" id="3.30.70.150">
    <property type="entry name" value="RuBisCO large subunit, N-terminal domain"/>
    <property type="match status" value="1"/>
</dbReference>
<sequence>MTDRILITYLYHGSDPITIADVIRVEQTIEFPADLAPQWIQEDVVGKVEEIVSTSVDVHRIKISYNPDVAGADFTQLLNVLWGNASLFPGLKVIGLELPAVITNRFKGPRFGVEGLRKFYDAPKRPLLTTALKPMGSDSKTLAQMARTLALSGFDMIKDDHSLANQPWSMWEERVTAVSRAVNEANAEVGGRCLYAPSLNLPFDRIKDAAYKAKELGAGALLVLPGITGFDSLRVLAEDDALALPIQSHPAFMGSFVTSPKDGIAHGILFGTLMRLAGADISIFPNTGGRFSFTVEQCKEIQAGAQEPFGTLKKSWIAPAGGMTIERIPGMIEMYGADTALLIGGALSRGNLAENAQRMSELVRAHA</sequence>
<gene>
    <name evidence="2" type="ORF">UFOPK2254_01435</name>
    <name evidence="3" type="ORF">UFOPK2646_00855</name>
    <name evidence="4" type="ORF">UFOPK2907_01119</name>
    <name evidence="5" type="ORF">UFOPK3241_01385</name>
    <name evidence="6" type="ORF">UFOPK3937_00365</name>
</gene>
<dbReference type="CDD" id="cd08210">
    <property type="entry name" value="RLP_RrRLP"/>
    <property type="match status" value="1"/>
</dbReference>
<dbReference type="EMBL" id="CAFBOJ010000025">
    <property type="protein sequence ID" value="CAB4974362.1"/>
    <property type="molecule type" value="Genomic_DNA"/>
</dbReference>
<evidence type="ECO:0000313" key="4">
    <source>
        <dbReference type="EMBL" id="CAB4780356.1"/>
    </source>
</evidence>
<dbReference type="Gene3D" id="3.20.20.110">
    <property type="entry name" value="Ribulose bisphosphate carboxylase, large subunit, C-terminal domain"/>
    <property type="match status" value="1"/>
</dbReference>
<dbReference type="SUPFAM" id="SSF54966">
    <property type="entry name" value="RuBisCO, large subunit, small (N-terminal) domain"/>
    <property type="match status" value="1"/>
</dbReference>
<dbReference type="SFLD" id="SFLDS00014">
    <property type="entry name" value="RuBisCO"/>
    <property type="match status" value="1"/>
</dbReference>
<dbReference type="EMBL" id="CAEZYB010000095">
    <property type="protein sequence ID" value="CAB4708677.1"/>
    <property type="molecule type" value="Genomic_DNA"/>
</dbReference>
<dbReference type="Pfam" id="PF00016">
    <property type="entry name" value="RuBisCO_large"/>
    <property type="match status" value="1"/>
</dbReference>
<dbReference type="InterPro" id="IPR036422">
    <property type="entry name" value="RuBisCO_lsu_N_sf"/>
</dbReference>
<dbReference type="EMBL" id="CAEZWO010000200">
    <property type="protein sequence ID" value="CAB4674266.1"/>
    <property type="molecule type" value="Genomic_DNA"/>
</dbReference>
<evidence type="ECO:0000313" key="3">
    <source>
        <dbReference type="EMBL" id="CAB4708677.1"/>
    </source>
</evidence>
<dbReference type="GO" id="GO:0015977">
    <property type="term" value="P:carbon fixation"/>
    <property type="evidence" value="ECO:0007669"/>
    <property type="project" value="InterPro"/>
</dbReference>
<dbReference type="PANTHER" id="PTHR42704:SF17">
    <property type="entry name" value="RIBULOSE BISPHOSPHATE CARBOXYLASE LARGE CHAIN"/>
    <property type="match status" value="1"/>
</dbReference>
<dbReference type="SUPFAM" id="SSF51649">
    <property type="entry name" value="RuBisCo, C-terminal domain"/>
    <property type="match status" value="1"/>
</dbReference>
<dbReference type="InterPro" id="IPR036376">
    <property type="entry name" value="RuBisCO_lsu_C_sf"/>
</dbReference>
<evidence type="ECO:0000259" key="1">
    <source>
        <dbReference type="Pfam" id="PF00016"/>
    </source>
</evidence>
<dbReference type="AlphaFoldDB" id="A0A6J6QBW0"/>
<dbReference type="EMBL" id="CAEZZR010000113">
    <property type="protein sequence ID" value="CAB4780356.1"/>
    <property type="molecule type" value="Genomic_DNA"/>
</dbReference>
<dbReference type="InterPro" id="IPR000685">
    <property type="entry name" value="RuBisCO_lsu_C"/>
</dbReference>
<organism evidence="3">
    <name type="scientific">freshwater metagenome</name>
    <dbReference type="NCBI Taxonomy" id="449393"/>
    <lineage>
        <taxon>unclassified sequences</taxon>
        <taxon>metagenomes</taxon>
        <taxon>ecological metagenomes</taxon>
    </lineage>
</organism>
<evidence type="ECO:0000313" key="2">
    <source>
        <dbReference type="EMBL" id="CAB4674266.1"/>
    </source>
</evidence>
<protein>
    <submittedName>
        <fullName evidence="3">Unannotated protein</fullName>
    </submittedName>
</protein>
<reference evidence="3" key="1">
    <citation type="submission" date="2020-05" db="EMBL/GenBank/DDBJ databases">
        <authorList>
            <person name="Chiriac C."/>
            <person name="Salcher M."/>
            <person name="Ghai R."/>
            <person name="Kavagutti S V."/>
        </authorList>
    </citation>
    <scope>NUCLEOTIDE SEQUENCE</scope>
</reference>
<dbReference type="PANTHER" id="PTHR42704">
    <property type="entry name" value="RIBULOSE BISPHOSPHATE CARBOXYLASE"/>
    <property type="match status" value="1"/>
</dbReference>
<evidence type="ECO:0000313" key="5">
    <source>
        <dbReference type="EMBL" id="CAB4845446.1"/>
    </source>
</evidence>
<proteinExistence type="predicted"/>
<dbReference type="SFLD" id="SFLDG00301">
    <property type="entry name" value="RuBisCO-like_proteins"/>
    <property type="match status" value="1"/>
</dbReference>
<evidence type="ECO:0000313" key="6">
    <source>
        <dbReference type="EMBL" id="CAB4974362.1"/>
    </source>
</evidence>
<name>A0A6J6QBW0_9ZZZZ</name>
<dbReference type="GO" id="GO:0000287">
    <property type="term" value="F:magnesium ion binding"/>
    <property type="evidence" value="ECO:0007669"/>
    <property type="project" value="InterPro"/>
</dbReference>
<accession>A0A6J6QBW0</accession>